<dbReference type="EMBL" id="CAKOFQ010007213">
    <property type="protein sequence ID" value="CAH1995073.1"/>
    <property type="molecule type" value="Genomic_DNA"/>
</dbReference>
<evidence type="ECO:0000313" key="16">
    <source>
        <dbReference type="Proteomes" id="UP001152888"/>
    </source>
</evidence>
<evidence type="ECO:0000256" key="8">
    <source>
        <dbReference type="ARBA" id="ARBA00023065"/>
    </source>
</evidence>
<comment type="caution">
    <text evidence="15">The sequence shown here is derived from an EMBL/GenBank/DDBJ whole genome shotgun (WGS) entry which is preliminary data.</text>
</comment>
<evidence type="ECO:0000256" key="4">
    <source>
        <dbReference type="ARBA" id="ARBA00022461"/>
    </source>
</evidence>
<keyword evidence="5 12" id="KW-0812">Transmembrane</keyword>
<keyword evidence="10 12" id="KW-0739">Sodium transport</keyword>
<keyword evidence="4 12" id="KW-0894">Sodium channel</keyword>
<comment type="subcellular location">
    <subcellularLocation>
        <location evidence="1">Membrane</location>
        <topology evidence="1">Multi-pass membrane protein</topology>
    </subcellularLocation>
</comment>
<keyword evidence="7" id="KW-0915">Sodium</keyword>
<dbReference type="PRINTS" id="PR01078">
    <property type="entry name" value="AMINACHANNEL"/>
</dbReference>
<keyword evidence="8 12" id="KW-0406">Ion transport</keyword>
<keyword evidence="6 14" id="KW-1133">Transmembrane helix</keyword>
<sequence>MEFKTASTEFLLASMDRNSRKRSLDDDGDDDDDIGNPYEGDFIQPETPSEAAISRRHAARTIHARSGRRSMFVRKEMRGLKAYVTEYCATTTMHGFRYLAESRTSCERYFWLTLLLLAICVCGVLISRILLRFMSHPVIVSFSNKESPINTVPFPAVTICPMTKTKRSIFNFTQAIYDVMDGKDITEEQDNLGEYLTLLCHYSGRHFRESDLLDDDFLEQLDNVKLDISEFADNCWYLNNWHDRCEKFFWPIIVDEGICYTFNMLDKHHIFFDDVDIRYIFRFFPKDFFNPQTQWNLSWTIDQGYTNRSIYAYPYRAYLPGYDNGLHIEFQQSSSELDYLCLDSIQGFSILLHAPHVVPQMKKHHIKVAFGDAVIATVQPNLIKTPDEVRKYHPDIRECYFTNEKVLLYFKQYSPENCRLECITNYTLEICGCVNFHMPRNKSTPICGLGKYFCMKKAERDLKYLELHNSLNVGKAAFFCDCRPACVHLKYEADHSQSNWHYDRLYFAKQRKEMNTSLVHAKLSIVFKYDSFLTSERNELYGPTDFLANFGGLLGLFTGFSLLSLIEIIYFLTIRLWCNVRLYNFWAGNV</sequence>
<evidence type="ECO:0000256" key="1">
    <source>
        <dbReference type="ARBA" id="ARBA00004141"/>
    </source>
</evidence>
<evidence type="ECO:0000256" key="9">
    <source>
        <dbReference type="ARBA" id="ARBA00023136"/>
    </source>
</evidence>
<evidence type="ECO:0000256" key="13">
    <source>
        <dbReference type="SAM" id="MobiDB-lite"/>
    </source>
</evidence>
<dbReference type="InterPro" id="IPR001873">
    <property type="entry name" value="ENaC"/>
</dbReference>
<gene>
    <name evidence="15" type="ORF">ACAOBT_LOCUS22383</name>
</gene>
<evidence type="ECO:0000256" key="14">
    <source>
        <dbReference type="SAM" id="Phobius"/>
    </source>
</evidence>
<feature type="transmembrane region" description="Helical" evidence="14">
    <location>
        <begin position="546"/>
        <end position="572"/>
    </location>
</feature>
<evidence type="ECO:0000313" key="15">
    <source>
        <dbReference type="EMBL" id="CAH1995073.1"/>
    </source>
</evidence>
<name>A0A9P0LLY5_ACAOB</name>
<keyword evidence="9 14" id="KW-0472">Membrane</keyword>
<dbReference type="GO" id="GO:0005886">
    <property type="term" value="C:plasma membrane"/>
    <property type="evidence" value="ECO:0007669"/>
    <property type="project" value="TreeGrafter"/>
</dbReference>
<comment type="similarity">
    <text evidence="2 12">Belongs to the amiloride-sensitive sodium channel (TC 1.A.6) family.</text>
</comment>
<evidence type="ECO:0000256" key="12">
    <source>
        <dbReference type="RuleBase" id="RU000679"/>
    </source>
</evidence>
<keyword evidence="3 12" id="KW-0813">Transport</keyword>
<evidence type="ECO:0000256" key="3">
    <source>
        <dbReference type="ARBA" id="ARBA00022448"/>
    </source>
</evidence>
<dbReference type="Gene3D" id="1.10.287.820">
    <property type="entry name" value="Acid-sensing ion channel domain"/>
    <property type="match status" value="1"/>
</dbReference>
<proteinExistence type="inferred from homology"/>
<dbReference type="PANTHER" id="PTHR11690:SF288">
    <property type="entry name" value="AMILORIDE-SENSITIVE NA+ CHANNEL-RELATED"/>
    <property type="match status" value="1"/>
</dbReference>
<dbReference type="PANTHER" id="PTHR11690">
    <property type="entry name" value="AMILORIDE-SENSITIVE SODIUM CHANNEL-RELATED"/>
    <property type="match status" value="1"/>
</dbReference>
<keyword evidence="11 12" id="KW-0407">Ion channel</keyword>
<evidence type="ECO:0000256" key="7">
    <source>
        <dbReference type="ARBA" id="ARBA00023053"/>
    </source>
</evidence>
<dbReference type="Pfam" id="PF00858">
    <property type="entry name" value="ASC"/>
    <property type="match status" value="1"/>
</dbReference>
<evidence type="ECO:0000256" key="6">
    <source>
        <dbReference type="ARBA" id="ARBA00022989"/>
    </source>
</evidence>
<dbReference type="AlphaFoldDB" id="A0A9P0LLY5"/>
<dbReference type="Proteomes" id="UP001152888">
    <property type="component" value="Unassembled WGS sequence"/>
</dbReference>
<evidence type="ECO:0000256" key="2">
    <source>
        <dbReference type="ARBA" id="ARBA00007193"/>
    </source>
</evidence>
<accession>A0A9P0LLY5</accession>
<feature type="transmembrane region" description="Helical" evidence="14">
    <location>
        <begin position="109"/>
        <end position="131"/>
    </location>
</feature>
<dbReference type="OrthoDB" id="6021021at2759"/>
<protein>
    <submittedName>
        <fullName evidence="15">Uncharacterized protein</fullName>
    </submittedName>
</protein>
<reference evidence="15" key="1">
    <citation type="submission" date="2022-03" db="EMBL/GenBank/DDBJ databases">
        <authorList>
            <person name="Sayadi A."/>
        </authorList>
    </citation>
    <scope>NUCLEOTIDE SEQUENCE</scope>
</reference>
<dbReference type="InterPro" id="IPR020903">
    <property type="entry name" value="ENaC_CS"/>
</dbReference>
<evidence type="ECO:0000256" key="5">
    <source>
        <dbReference type="ARBA" id="ARBA00022692"/>
    </source>
</evidence>
<feature type="region of interest" description="Disordered" evidence="13">
    <location>
        <begin position="18"/>
        <end position="40"/>
    </location>
</feature>
<keyword evidence="16" id="KW-1185">Reference proteome</keyword>
<evidence type="ECO:0000256" key="10">
    <source>
        <dbReference type="ARBA" id="ARBA00023201"/>
    </source>
</evidence>
<dbReference type="PROSITE" id="PS01206">
    <property type="entry name" value="ASC"/>
    <property type="match status" value="1"/>
</dbReference>
<dbReference type="Gene3D" id="1.10.287.770">
    <property type="entry name" value="YojJ-like"/>
    <property type="match status" value="1"/>
</dbReference>
<evidence type="ECO:0000256" key="11">
    <source>
        <dbReference type="ARBA" id="ARBA00023303"/>
    </source>
</evidence>
<dbReference type="GO" id="GO:0015280">
    <property type="term" value="F:ligand-gated sodium channel activity"/>
    <property type="evidence" value="ECO:0007669"/>
    <property type="project" value="TreeGrafter"/>
</dbReference>
<organism evidence="15 16">
    <name type="scientific">Acanthoscelides obtectus</name>
    <name type="common">Bean weevil</name>
    <name type="synonym">Bruchus obtectus</name>
    <dbReference type="NCBI Taxonomy" id="200917"/>
    <lineage>
        <taxon>Eukaryota</taxon>
        <taxon>Metazoa</taxon>
        <taxon>Ecdysozoa</taxon>
        <taxon>Arthropoda</taxon>
        <taxon>Hexapoda</taxon>
        <taxon>Insecta</taxon>
        <taxon>Pterygota</taxon>
        <taxon>Neoptera</taxon>
        <taxon>Endopterygota</taxon>
        <taxon>Coleoptera</taxon>
        <taxon>Polyphaga</taxon>
        <taxon>Cucujiformia</taxon>
        <taxon>Chrysomeloidea</taxon>
        <taxon>Chrysomelidae</taxon>
        <taxon>Bruchinae</taxon>
        <taxon>Bruchini</taxon>
        <taxon>Acanthoscelides</taxon>
    </lineage>
</organism>